<evidence type="ECO:0000313" key="3">
    <source>
        <dbReference type="Proteomes" id="UP001324427"/>
    </source>
</evidence>
<evidence type="ECO:0000313" key="2">
    <source>
        <dbReference type="EMBL" id="KAK4547619.1"/>
    </source>
</evidence>
<organism evidence="2 3">
    <name type="scientific">Oleoguttula mirabilis</name>
    <dbReference type="NCBI Taxonomy" id="1507867"/>
    <lineage>
        <taxon>Eukaryota</taxon>
        <taxon>Fungi</taxon>
        <taxon>Dikarya</taxon>
        <taxon>Ascomycota</taxon>
        <taxon>Pezizomycotina</taxon>
        <taxon>Dothideomycetes</taxon>
        <taxon>Dothideomycetidae</taxon>
        <taxon>Mycosphaerellales</taxon>
        <taxon>Teratosphaeriaceae</taxon>
        <taxon>Oleoguttula</taxon>
    </lineage>
</organism>
<feature type="region of interest" description="Disordered" evidence="1">
    <location>
        <begin position="205"/>
        <end position="229"/>
    </location>
</feature>
<feature type="compositionally biased region" description="Low complexity" evidence="1">
    <location>
        <begin position="377"/>
        <end position="386"/>
    </location>
</feature>
<keyword evidence="3" id="KW-1185">Reference proteome</keyword>
<feature type="compositionally biased region" description="Low complexity" evidence="1">
    <location>
        <begin position="125"/>
        <end position="135"/>
    </location>
</feature>
<sequence length="869" mass="94937">MTYTQQRRSLANHIRNADDPAIAFKVGGLDVLAAMDKVRAHDETTQDSGSGGSGFSDMSALENETDEFGRRLLQHQRDVQRLNKAVHPSQQAFRKARPRPRLADRLGYEDLQNGVADGQDHERPGSAGSSGSDPPVNVPTQWGRKAKTQPDWLRNAHMGTAGEAPLVDGQREDDGRKQDEDAIIPHRTVYTGDEDWTAVGEEPFQSIEDTPPSMRRKRVVSSPSSMRHMNTTMGPTLESDDQDFTAASLLASTPAVNRRDRKIDELTRREIETIERRGVTKRTLEQIIEQSAITITETRPSTAPAGETVRATRRRRSLIANKENVAPNGDVNATYKGTETVGLVNRTAQAVTFKNAQRPAHVRSDSLNLLKRIARVSSMSPSSAKSSAERDVVEKRTKSEPLIDSGPLSAKSTNSDYISGDRPSGQPSEDEQPLYGTPEAGQQEPDEDDEEGEAALTANRQAPDIDVTPAPHEAHEAPLDAKTPVVTGAWVDTPAPQIDIRPLLTATDSTFVRAFGSPSGAAALEIRDDPLEDSGRRIHSEPLQAKSALADILKEAKSASEPQFGDATIQSLEDILTPDLDPTDLTLPVDVGEVAQEGVDAIDADQPLTQAERDRRQEDLAMEAMNKHLRAARTSIKDANRGLRRVENRIETAQTVPPAASASSNATGPAPLPRPTISENGKTVCDACGGTYYGSVWKALWTEFRSCFYSWDPPPSSRLRFTWLGLMCLSTLAWYLLESVLCAYYCHRLYGSSMVGYGVDMNAPRFPFVIPTLFFRPFKFIWEPASETLGWCSGLLFHSLFGDNAVSSDPPVAKPAHGTTIRKAFTNTLSSTWAQTATANIAAASTRVVGSVVDTLDEAGSMWDDEFLS</sequence>
<feature type="region of interest" description="Disordered" evidence="1">
    <location>
        <begin position="81"/>
        <end position="177"/>
    </location>
</feature>
<dbReference type="AlphaFoldDB" id="A0AAV9JPU0"/>
<feature type="compositionally biased region" description="Acidic residues" evidence="1">
    <location>
        <begin position="444"/>
        <end position="453"/>
    </location>
</feature>
<protein>
    <submittedName>
        <fullName evidence="2">Uncharacterized protein</fullName>
    </submittedName>
</protein>
<accession>A0AAV9JPU0</accession>
<name>A0AAV9JPU0_9PEZI</name>
<feature type="region of interest" description="Disordered" evidence="1">
    <location>
        <begin position="654"/>
        <end position="676"/>
    </location>
</feature>
<gene>
    <name evidence="2" type="ORF">LTR36_000576</name>
</gene>
<comment type="caution">
    <text evidence="2">The sequence shown here is derived from an EMBL/GenBank/DDBJ whole genome shotgun (WGS) entry which is preliminary data.</text>
</comment>
<feature type="compositionally biased region" description="Basic and acidic residues" evidence="1">
    <location>
        <begin position="387"/>
        <end position="401"/>
    </location>
</feature>
<evidence type="ECO:0000256" key="1">
    <source>
        <dbReference type="SAM" id="MobiDB-lite"/>
    </source>
</evidence>
<dbReference type="EMBL" id="JAVFHQ010000010">
    <property type="protein sequence ID" value="KAK4547619.1"/>
    <property type="molecule type" value="Genomic_DNA"/>
</dbReference>
<feature type="compositionally biased region" description="Polar residues" evidence="1">
    <location>
        <begin position="654"/>
        <end position="667"/>
    </location>
</feature>
<reference evidence="2 3" key="1">
    <citation type="submission" date="2021-11" db="EMBL/GenBank/DDBJ databases">
        <title>Black yeast isolated from Biological Soil Crust.</title>
        <authorList>
            <person name="Kurbessoian T."/>
        </authorList>
    </citation>
    <scope>NUCLEOTIDE SEQUENCE [LARGE SCALE GENOMIC DNA]</scope>
    <source>
        <strain evidence="2 3">CCFEE 5522</strain>
    </source>
</reference>
<feature type="region of interest" description="Disordered" evidence="1">
    <location>
        <begin position="377"/>
        <end position="481"/>
    </location>
</feature>
<dbReference type="Proteomes" id="UP001324427">
    <property type="component" value="Unassembled WGS sequence"/>
</dbReference>
<proteinExistence type="predicted"/>